<dbReference type="SMART" id="SM00369">
    <property type="entry name" value="LRR_TYP"/>
    <property type="match status" value="5"/>
</dbReference>
<organism evidence="5 6">
    <name type="scientific">Branchiostoma belcheri</name>
    <name type="common">Amphioxus</name>
    <dbReference type="NCBI Taxonomy" id="7741"/>
    <lineage>
        <taxon>Eukaryota</taxon>
        <taxon>Metazoa</taxon>
        <taxon>Chordata</taxon>
        <taxon>Cephalochordata</taxon>
        <taxon>Leptocardii</taxon>
        <taxon>Amphioxiformes</taxon>
        <taxon>Branchiostomatidae</taxon>
        <taxon>Branchiostoma</taxon>
    </lineage>
</organism>
<dbReference type="OrthoDB" id="676979at2759"/>
<evidence type="ECO:0000256" key="2">
    <source>
        <dbReference type="ARBA" id="ARBA00022729"/>
    </source>
</evidence>
<keyword evidence="1" id="KW-0433">Leucine-rich repeat</keyword>
<evidence type="ECO:0000256" key="1">
    <source>
        <dbReference type="ARBA" id="ARBA00022614"/>
    </source>
</evidence>
<dbReference type="InterPro" id="IPR003591">
    <property type="entry name" value="Leu-rich_rpt_typical-subtyp"/>
</dbReference>
<evidence type="ECO:0000313" key="5">
    <source>
        <dbReference type="Proteomes" id="UP000515135"/>
    </source>
</evidence>
<sequence length="216" mass="23890">MFTGLGNLGGLSLRNNEISDIQDGTFNSIPQLTRLNLSNNKLTTLRSDMFTGLGNLEYLYLNNNDITDIQAGTLNPTSQLRILNLRNNHIQTIPSNLLANLLQLRYLRLSGNNITTLPSVAYDILSSISTVIIGNNPWQCNCRMVEFRLKMNGSYPFENQITCSQPDSLHGLKLKDVSPEDLICEGPTTGLMSPVTYPPPTTVATEIPETSTVQNF</sequence>
<dbReference type="InterPro" id="IPR001611">
    <property type="entry name" value="Leu-rich_rpt"/>
</dbReference>
<dbReference type="RefSeq" id="XP_019636663.1">
    <property type="nucleotide sequence ID" value="XM_019781104.1"/>
</dbReference>
<keyword evidence="5" id="KW-1185">Reference proteome</keyword>
<feature type="domain" description="LRRCT" evidence="4">
    <location>
        <begin position="136"/>
        <end position="185"/>
    </location>
</feature>
<dbReference type="PROSITE" id="PS51450">
    <property type="entry name" value="LRR"/>
    <property type="match status" value="5"/>
</dbReference>
<dbReference type="FunFam" id="3.80.10.10:FF:000732">
    <property type="entry name" value="GD11101"/>
    <property type="match status" value="1"/>
</dbReference>
<name>A0A6P4ZIU4_BRABE</name>
<dbReference type="InterPro" id="IPR000483">
    <property type="entry name" value="Cys-rich_flank_reg_C"/>
</dbReference>
<gene>
    <name evidence="6" type="primary">LOC109479208</name>
</gene>
<dbReference type="Pfam" id="PF13855">
    <property type="entry name" value="LRR_8"/>
    <property type="match status" value="2"/>
</dbReference>
<dbReference type="AlphaFoldDB" id="A0A6P4ZIU4"/>
<dbReference type="InterPro" id="IPR032675">
    <property type="entry name" value="LRR_dom_sf"/>
</dbReference>
<accession>A0A6P4ZIU4</accession>
<keyword evidence="3" id="KW-0677">Repeat</keyword>
<dbReference type="Gene3D" id="3.80.10.10">
    <property type="entry name" value="Ribonuclease Inhibitor"/>
    <property type="match status" value="1"/>
</dbReference>
<dbReference type="PANTHER" id="PTHR24366:SF161">
    <property type="entry name" value="TIR DOMAIN-CONTAINING PROTEIN"/>
    <property type="match status" value="1"/>
</dbReference>
<dbReference type="SMART" id="SM00364">
    <property type="entry name" value="LRR_BAC"/>
    <property type="match status" value="3"/>
</dbReference>
<dbReference type="KEGG" id="bbel:109479208"/>
<evidence type="ECO:0000313" key="6">
    <source>
        <dbReference type="RefSeq" id="XP_019636663.1"/>
    </source>
</evidence>
<dbReference type="Pfam" id="PF01463">
    <property type="entry name" value="LRRCT"/>
    <property type="match status" value="1"/>
</dbReference>
<protein>
    <submittedName>
        <fullName evidence="6">SLIT and NTRK-like protein 6</fullName>
    </submittedName>
</protein>
<dbReference type="Proteomes" id="UP000515135">
    <property type="component" value="Unplaced"/>
</dbReference>
<proteinExistence type="predicted"/>
<dbReference type="PANTHER" id="PTHR24366">
    <property type="entry name" value="IG(IMMUNOGLOBULIN) AND LRR(LEUCINE RICH REPEAT) DOMAINS"/>
    <property type="match status" value="1"/>
</dbReference>
<keyword evidence="2" id="KW-0732">Signal</keyword>
<evidence type="ECO:0000259" key="4">
    <source>
        <dbReference type="SMART" id="SM00082"/>
    </source>
</evidence>
<evidence type="ECO:0000256" key="3">
    <source>
        <dbReference type="ARBA" id="ARBA00022737"/>
    </source>
</evidence>
<dbReference type="SUPFAM" id="SSF52058">
    <property type="entry name" value="L domain-like"/>
    <property type="match status" value="1"/>
</dbReference>
<dbReference type="SMART" id="SM00082">
    <property type="entry name" value="LRRCT"/>
    <property type="match status" value="1"/>
</dbReference>
<reference evidence="6" key="1">
    <citation type="submission" date="2025-08" db="UniProtKB">
        <authorList>
            <consortium name="RefSeq"/>
        </authorList>
    </citation>
    <scope>IDENTIFICATION</scope>
    <source>
        <tissue evidence="6">Gonad</tissue>
    </source>
</reference>
<dbReference type="GeneID" id="109479208"/>